<reference evidence="3" key="1">
    <citation type="submission" date="2011-05" db="EMBL/GenBank/DDBJ databases">
        <authorList>
            <person name="Richards S.R."/>
            <person name="Qu J."/>
            <person name="Jiang H."/>
            <person name="Jhangiani S.N."/>
            <person name="Agravi P."/>
            <person name="Goodspeed R."/>
            <person name="Gross S."/>
            <person name="Mandapat C."/>
            <person name="Jackson L."/>
            <person name="Mathew T."/>
            <person name="Pu L."/>
            <person name="Thornton R."/>
            <person name="Saada N."/>
            <person name="Wilczek-Boney K.B."/>
            <person name="Lee S."/>
            <person name="Kovar C."/>
            <person name="Wu Y."/>
            <person name="Scherer S.E."/>
            <person name="Worley K.C."/>
            <person name="Muzny D.M."/>
            <person name="Gibbs R."/>
        </authorList>
    </citation>
    <scope>NUCLEOTIDE SEQUENCE</scope>
    <source>
        <strain evidence="3">Brora</strain>
    </source>
</reference>
<dbReference type="HOGENOM" id="CLU_2029600_0_0_1"/>
<dbReference type="GO" id="GO:0008757">
    <property type="term" value="F:S-adenosylmethionine-dependent methyltransferase activity"/>
    <property type="evidence" value="ECO:0007669"/>
    <property type="project" value="UniProtKB-ARBA"/>
</dbReference>
<dbReference type="GO" id="GO:0008170">
    <property type="term" value="F:N-methyltransferase activity"/>
    <property type="evidence" value="ECO:0007669"/>
    <property type="project" value="UniProtKB-ARBA"/>
</dbReference>
<name>T1IJN1_STRMM</name>
<proteinExistence type="predicted"/>
<dbReference type="Gene3D" id="2.170.270.10">
    <property type="entry name" value="SET domain"/>
    <property type="match status" value="1"/>
</dbReference>
<protein>
    <recommendedName>
        <fullName evidence="1">SET domain-containing protein</fullName>
    </recommendedName>
</protein>
<dbReference type="AlphaFoldDB" id="T1IJN1"/>
<accession>T1IJN1</accession>
<dbReference type="EnsemblMetazoa" id="SMAR001101-RA">
    <property type="protein sequence ID" value="SMAR001101-PA"/>
    <property type="gene ID" value="SMAR001101"/>
</dbReference>
<evidence type="ECO:0000259" key="1">
    <source>
        <dbReference type="Pfam" id="PF21549"/>
    </source>
</evidence>
<evidence type="ECO:0000313" key="3">
    <source>
        <dbReference type="Proteomes" id="UP000014500"/>
    </source>
</evidence>
<dbReference type="EMBL" id="JH430315">
    <property type="status" value="NOT_ANNOTATED_CDS"/>
    <property type="molecule type" value="Genomic_DNA"/>
</dbReference>
<dbReference type="CDD" id="cd10534">
    <property type="entry name" value="PR-SET_PRDM-like"/>
    <property type="match status" value="1"/>
</dbReference>
<dbReference type="Pfam" id="PF21549">
    <property type="entry name" value="PRDM2_PR"/>
    <property type="match status" value="1"/>
</dbReference>
<evidence type="ECO:0000313" key="2">
    <source>
        <dbReference type="EnsemblMetazoa" id="SMAR001101-PA"/>
    </source>
</evidence>
<organism evidence="2 3">
    <name type="scientific">Strigamia maritima</name>
    <name type="common">European centipede</name>
    <name type="synonym">Geophilus maritimus</name>
    <dbReference type="NCBI Taxonomy" id="126957"/>
    <lineage>
        <taxon>Eukaryota</taxon>
        <taxon>Metazoa</taxon>
        <taxon>Ecdysozoa</taxon>
        <taxon>Arthropoda</taxon>
        <taxon>Myriapoda</taxon>
        <taxon>Chilopoda</taxon>
        <taxon>Pleurostigmophora</taxon>
        <taxon>Geophilomorpha</taxon>
        <taxon>Linotaeniidae</taxon>
        <taxon>Strigamia</taxon>
    </lineage>
</organism>
<dbReference type="Proteomes" id="UP000014500">
    <property type="component" value="Unassembled WGS sequence"/>
</dbReference>
<keyword evidence="3" id="KW-1185">Reference proteome</keyword>
<dbReference type="GO" id="GO:0008276">
    <property type="term" value="F:protein methyltransferase activity"/>
    <property type="evidence" value="ECO:0007669"/>
    <property type="project" value="UniProtKB-ARBA"/>
</dbReference>
<dbReference type="InterPro" id="IPR001214">
    <property type="entry name" value="SET_dom"/>
</dbReference>
<reference evidence="2" key="2">
    <citation type="submission" date="2015-02" db="UniProtKB">
        <authorList>
            <consortium name="EnsemblMetazoa"/>
        </authorList>
    </citation>
    <scope>IDENTIFICATION</scope>
</reference>
<dbReference type="PhylomeDB" id="T1IJN1"/>
<dbReference type="InterPro" id="IPR046341">
    <property type="entry name" value="SET_dom_sf"/>
</dbReference>
<sequence length="122" mass="13824">MNEHSSSSLTGKPILFPESVIPSKYSNQVIVTDVLISRGTSFGPFPGNDASEKKFNNWMQYVTSVRDYCEANLIVAFFKEQLYFHCNKNIPAGTELVVWAGQKKRHLKDSSEWAKYKIDSNA</sequence>
<feature type="domain" description="SET" evidence="1">
    <location>
        <begin position="49"/>
        <end position="105"/>
    </location>
</feature>